<dbReference type="EMBL" id="LJIX01000006">
    <property type="protein sequence ID" value="KQL21827.1"/>
    <property type="molecule type" value="Genomic_DNA"/>
</dbReference>
<comment type="caution">
    <text evidence="4">The sequence shown here is derived from an EMBL/GenBank/DDBJ whole genome shotgun (WGS) entry which is preliminary data.</text>
</comment>
<dbReference type="GO" id="GO:0016209">
    <property type="term" value="F:antioxidant activity"/>
    <property type="evidence" value="ECO:0007669"/>
    <property type="project" value="InterPro"/>
</dbReference>
<gene>
    <name evidence="4" type="ORF">AN957_06860</name>
</gene>
<evidence type="ECO:0000256" key="1">
    <source>
        <dbReference type="ARBA" id="ARBA00023157"/>
    </source>
</evidence>
<dbReference type="PANTHER" id="PTHR42852">
    <property type="entry name" value="THIOL:DISULFIDE INTERCHANGE PROTEIN DSBE"/>
    <property type="match status" value="1"/>
</dbReference>
<dbReference type="InterPro" id="IPR017937">
    <property type="entry name" value="Thioredoxin_CS"/>
</dbReference>
<keyword evidence="2" id="KW-1133">Transmembrane helix</keyword>
<proteinExistence type="predicted"/>
<reference evidence="4 5" key="1">
    <citation type="submission" date="2015-09" db="EMBL/GenBank/DDBJ databases">
        <title>Genome sequencing project for genomic taxonomy and phylogenomics of Bacillus-like bacteria.</title>
        <authorList>
            <person name="Liu B."/>
            <person name="Wang J."/>
            <person name="Zhu Y."/>
            <person name="Liu G."/>
            <person name="Chen Q."/>
            <person name="Chen Z."/>
            <person name="Lan J."/>
            <person name="Che J."/>
            <person name="Ge C."/>
            <person name="Shi H."/>
            <person name="Pan Z."/>
            <person name="Liu X."/>
        </authorList>
    </citation>
    <scope>NUCLEOTIDE SEQUENCE [LARGE SCALE GENOMIC DNA]</scope>
    <source>
        <strain evidence="4 5">FJAT-18043</strain>
    </source>
</reference>
<dbReference type="InterPro" id="IPR013766">
    <property type="entry name" value="Thioredoxin_domain"/>
</dbReference>
<dbReference type="PROSITE" id="PS00194">
    <property type="entry name" value="THIOREDOXIN_1"/>
    <property type="match status" value="1"/>
</dbReference>
<evidence type="ECO:0000259" key="3">
    <source>
        <dbReference type="PROSITE" id="PS51352"/>
    </source>
</evidence>
<protein>
    <submittedName>
        <fullName evidence="4">Cytochrome C biogenesis protein</fullName>
    </submittedName>
</protein>
<feature type="domain" description="Thioredoxin" evidence="3">
    <location>
        <begin position="43"/>
        <end position="183"/>
    </location>
</feature>
<dbReference type="GO" id="GO:0016491">
    <property type="term" value="F:oxidoreductase activity"/>
    <property type="evidence" value="ECO:0007669"/>
    <property type="project" value="InterPro"/>
</dbReference>
<dbReference type="SUPFAM" id="SSF52833">
    <property type="entry name" value="Thioredoxin-like"/>
    <property type="match status" value="1"/>
</dbReference>
<evidence type="ECO:0000313" key="4">
    <source>
        <dbReference type="EMBL" id="KQL21827.1"/>
    </source>
</evidence>
<dbReference type="PROSITE" id="PS51352">
    <property type="entry name" value="THIOREDOXIN_2"/>
    <property type="match status" value="1"/>
</dbReference>
<accession>A0A0Q3VIN3</accession>
<dbReference type="STRING" id="1637975.AN957_06860"/>
<organism evidence="4 5">
    <name type="scientific">Cytobacillus solani</name>
    <dbReference type="NCBI Taxonomy" id="1637975"/>
    <lineage>
        <taxon>Bacteria</taxon>
        <taxon>Bacillati</taxon>
        <taxon>Bacillota</taxon>
        <taxon>Bacilli</taxon>
        <taxon>Bacillales</taxon>
        <taxon>Bacillaceae</taxon>
        <taxon>Cytobacillus</taxon>
    </lineage>
</organism>
<dbReference type="CDD" id="cd02966">
    <property type="entry name" value="TlpA_like_family"/>
    <property type="match status" value="1"/>
</dbReference>
<dbReference type="PANTHER" id="PTHR42852:SF1">
    <property type="entry name" value="THIOREDOXIN-LIKE PROTEIN YNEN"/>
    <property type="match status" value="1"/>
</dbReference>
<dbReference type="InterPro" id="IPR036249">
    <property type="entry name" value="Thioredoxin-like_sf"/>
</dbReference>
<dbReference type="PATRIC" id="fig|1637975.4.peg.1081"/>
<dbReference type="InterPro" id="IPR000866">
    <property type="entry name" value="AhpC/TSA"/>
</dbReference>
<dbReference type="Proteomes" id="UP000050996">
    <property type="component" value="Unassembled WGS sequence"/>
</dbReference>
<keyword evidence="2" id="KW-0812">Transmembrane</keyword>
<keyword evidence="1" id="KW-1015">Disulfide bond</keyword>
<keyword evidence="5" id="KW-1185">Reference proteome</keyword>
<sequence length="183" mass="20504">MILQSILVFAFAVLSGSFLLNLFLNEDKPKVNTSGTKTVEIGLQEGNKAPDFQLKALNGTDVKLSDLHGKKVILNFWATWCPPCKAEIPHMQDFYESSDKTEVEILAVNLTTSEKNPGNIKEFVRERNVTFPILLDQDGDVGDQYRAITIPTSYLIDSNGIVRKKIVGPMDKEMMNQLIENID</sequence>
<dbReference type="Gene3D" id="3.40.30.10">
    <property type="entry name" value="Glutaredoxin"/>
    <property type="match status" value="1"/>
</dbReference>
<dbReference type="Pfam" id="PF00578">
    <property type="entry name" value="AhpC-TSA"/>
    <property type="match status" value="1"/>
</dbReference>
<evidence type="ECO:0000256" key="2">
    <source>
        <dbReference type="SAM" id="Phobius"/>
    </source>
</evidence>
<feature type="transmembrane region" description="Helical" evidence="2">
    <location>
        <begin position="6"/>
        <end position="24"/>
    </location>
</feature>
<dbReference type="AlphaFoldDB" id="A0A0Q3VIN3"/>
<keyword evidence="2" id="KW-0472">Membrane</keyword>
<name>A0A0Q3VIN3_9BACI</name>
<dbReference type="InterPro" id="IPR050553">
    <property type="entry name" value="Thioredoxin_ResA/DsbE_sf"/>
</dbReference>
<evidence type="ECO:0000313" key="5">
    <source>
        <dbReference type="Proteomes" id="UP000050996"/>
    </source>
</evidence>